<dbReference type="Gramene" id="OB02G39650.1">
    <property type="protein sequence ID" value="OB02G39650.1"/>
    <property type="gene ID" value="OB02G39650"/>
</dbReference>
<proteinExistence type="predicted"/>
<sequence>MDGNSKVIEPASVEASSVDGSLQIMVSEKDDDRSSDVLMVPNSCSEDEDLCLCKRCGEVHGVQDIEACRRIRREQSRCSRCRLVHNDYDLSAWIVHGFEKFECELYIPNIDEMQMDGETIILPEHVQKRVDELCPSLQKIKEQEANKKTDA</sequence>
<accession>J3LH48</accession>
<dbReference type="Proteomes" id="UP000006038">
    <property type="component" value="Unassembled WGS sequence"/>
</dbReference>
<organism evidence="1">
    <name type="scientific">Oryza brachyantha</name>
    <name type="common">malo sina</name>
    <dbReference type="NCBI Taxonomy" id="4533"/>
    <lineage>
        <taxon>Eukaryota</taxon>
        <taxon>Viridiplantae</taxon>
        <taxon>Streptophyta</taxon>
        <taxon>Embryophyta</taxon>
        <taxon>Tracheophyta</taxon>
        <taxon>Spermatophyta</taxon>
        <taxon>Magnoliopsida</taxon>
        <taxon>Liliopsida</taxon>
        <taxon>Poales</taxon>
        <taxon>Poaceae</taxon>
        <taxon>BOP clade</taxon>
        <taxon>Oryzoideae</taxon>
        <taxon>Oryzeae</taxon>
        <taxon>Oryzinae</taxon>
        <taxon>Oryza</taxon>
    </lineage>
</organism>
<reference evidence="1" key="1">
    <citation type="submission" date="2013-04" db="UniProtKB">
        <authorList>
            <consortium name="EnsemblPlants"/>
        </authorList>
    </citation>
    <scope>IDENTIFICATION</scope>
</reference>
<dbReference type="AlphaFoldDB" id="J3LH48"/>
<evidence type="ECO:0000313" key="2">
    <source>
        <dbReference type="Proteomes" id="UP000006038"/>
    </source>
</evidence>
<dbReference type="HOGENOM" id="CLU_101242_0_0_1"/>
<keyword evidence="2" id="KW-1185">Reference proteome</keyword>
<name>J3LH48_ORYBR</name>
<protein>
    <submittedName>
        <fullName evidence="1">Uncharacterized protein</fullName>
    </submittedName>
</protein>
<dbReference type="EnsemblPlants" id="OB02G39650.1">
    <property type="protein sequence ID" value="OB02G39650.1"/>
    <property type="gene ID" value="OB02G39650"/>
</dbReference>
<dbReference type="OMA" id="RCGEVHG"/>
<evidence type="ECO:0000313" key="1">
    <source>
        <dbReference type="EnsemblPlants" id="OB02G39650.1"/>
    </source>
</evidence>